<feature type="compositionally biased region" description="Acidic residues" evidence="1">
    <location>
        <begin position="576"/>
        <end position="585"/>
    </location>
</feature>
<dbReference type="Proteomes" id="UP000001514">
    <property type="component" value="Unassembled WGS sequence"/>
</dbReference>
<dbReference type="InterPro" id="IPR010844">
    <property type="entry name" value="Occludin_ELL"/>
</dbReference>
<evidence type="ECO:0000313" key="4">
    <source>
        <dbReference type="Proteomes" id="UP000001514"/>
    </source>
</evidence>
<proteinExistence type="predicted"/>
<reference evidence="3 4" key="1">
    <citation type="journal article" date="2011" name="Science">
        <title>The Selaginella genome identifies genetic changes associated with the evolution of vascular plants.</title>
        <authorList>
            <person name="Banks J.A."/>
            <person name="Nishiyama T."/>
            <person name="Hasebe M."/>
            <person name="Bowman J.L."/>
            <person name="Gribskov M."/>
            <person name="dePamphilis C."/>
            <person name="Albert V.A."/>
            <person name="Aono N."/>
            <person name="Aoyama T."/>
            <person name="Ambrose B.A."/>
            <person name="Ashton N.W."/>
            <person name="Axtell M.J."/>
            <person name="Barker E."/>
            <person name="Barker M.S."/>
            <person name="Bennetzen J.L."/>
            <person name="Bonawitz N.D."/>
            <person name="Chapple C."/>
            <person name="Cheng C."/>
            <person name="Correa L.G."/>
            <person name="Dacre M."/>
            <person name="DeBarry J."/>
            <person name="Dreyer I."/>
            <person name="Elias M."/>
            <person name="Engstrom E.M."/>
            <person name="Estelle M."/>
            <person name="Feng L."/>
            <person name="Finet C."/>
            <person name="Floyd S.K."/>
            <person name="Frommer W.B."/>
            <person name="Fujita T."/>
            <person name="Gramzow L."/>
            <person name="Gutensohn M."/>
            <person name="Harholt J."/>
            <person name="Hattori M."/>
            <person name="Heyl A."/>
            <person name="Hirai T."/>
            <person name="Hiwatashi Y."/>
            <person name="Ishikawa M."/>
            <person name="Iwata M."/>
            <person name="Karol K.G."/>
            <person name="Koehler B."/>
            <person name="Kolukisaoglu U."/>
            <person name="Kubo M."/>
            <person name="Kurata T."/>
            <person name="Lalonde S."/>
            <person name="Li K."/>
            <person name="Li Y."/>
            <person name="Litt A."/>
            <person name="Lyons E."/>
            <person name="Manning G."/>
            <person name="Maruyama T."/>
            <person name="Michael T.P."/>
            <person name="Mikami K."/>
            <person name="Miyazaki S."/>
            <person name="Morinaga S."/>
            <person name="Murata T."/>
            <person name="Mueller-Roeber B."/>
            <person name="Nelson D.R."/>
            <person name="Obara M."/>
            <person name="Oguri Y."/>
            <person name="Olmstead R.G."/>
            <person name="Onodera N."/>
            <person name="Petersen B.L."/>
            <person name="Pils B."/>
            <person name="Prigge M."/>
            <person name="Rensing S.A."/>
            <person name="Riano-Pachon D.M."/>
            <person name="Roberts A.W."/>
            <person name="Sato Y."/>
            <person name="Scheller H.V."/>
            <person name="Schulz B."/>
            <person name="Schulz C."/>
            <person name="Shakirov E.V."/>
            <person name="Shibagaki N."/>
            <person name="Shinohara N."/>
            <person name="Shippen D.E."/>
            <person name="Soerensen I."/>
            <person name="Sotooka R."/>
            <person name="Sugimoto N."/>
            <person name="Sugita M."/>
            <person name="Sumikawa N."/>
            <person name="Tanurdzic M."/>
            <person name="Theissen G."/>
            <person name="Ulvskov P."/>
            <person name="Wakazuki S."/>
            <person name="Weng J.K."/>
            <person name="Willats W.W."/>
            <person name="Wipf D."/>
            <person name="Wolf P.G."/>
            <person name="Yang L."/>
            <person name="Zimmer A.D."/>
            <person name="Zhu Q."/>
            <person name="Mitros T."/>
            <person name="Hellsten U."/>
            <person name="Loque D."/>
            <person name="Otillar R."/>
            <person name="Salamov A."/>
            <person name="Schmutz J."/>
            <person name="Shapiro H."/>
            <person name="Lindquist E."/>
            <person name="Lucas S."/>
            <person name="Rokhsar D."/>
            <person name="Grigoriev I.V."/>
        </authorList>
    </citation>
    <scope>NUCLEOTIDE SEQUENCE [LARGE SCALE GENOMIC DNA]</scope>
</reference>
<feature type="region of interest" description="Disordered" evidence="1">
    <location>
        <begin position="813"/>
        <end position="837"/>
    </location>
</feature>
<feature type="compositionally biased region" description="Polar residues" evidence="1">
    <location>
        <begin position="378"/>
        <end position="387"/>
    </location>
</feature>
<organism evidence="4">
    <name type="scientific">Selaginella moellendorffii</name>
    <name type="common">Spikemoss</name>
    <dbReference type="NCBI Taxonomy" id="88036"/>
    <lineage>
        <taxon>Eukaryota</taxon>
        <taxon>Viridiplantae</taxon>
        <taxon>Streptophyta</taxon>
        <taxon>Embryophyta</taxon>
        <taxon>Tracheophyta</taxon>
        <taxon>Lycopodiopsida</taxon>
        <taxon>Selaginellales</taxon>
        <taxon>Selaginellaceae</taxon>
        <taxon>Selaginella</taxon>
    </lineage>
</organism>
<dbReference type="OMA" id="ADRNELW"/>
<feature type="compositionally biased region" description="Low complexity" evidence="1">
    <location>
        <begin position="174"/>
        <end position="186"/>
    </location>
</feature>
<sequence>MPPKKSQHQQHQHQQLSKSAGAAPRNDSSSSASALEESFQLVCAPQGPSQFAMMIRLTPGLLDELRRAEAEGAASSIKFASHPSGGHLLKVGHEEYKFSSAPEPGELCDVFEEQKAGEDGQGVLAAVGSVWRKIAVQRTLSASEKDRVKKRSVEAEQQLKSRKAILVDSSLMKAETAAPGDAAARRPPIKGKKEPPPKKRKVTPAVVPAKSKPPPAHSASVPSKEKNGPLLIAEPAVPPAARSPPLAATASAPPHSLPSVEKRALVEEITIGSASPAKAVPKEKEKEKEKTSAATTPEVHVKTTSAGGAAGGAVNMTELRNTIIALLTETPRGMKAIEKSLSEVMPQPDRRNIEKILKSIALYKAPGKYELKPGVQPESYTGPSPGSGSLPDATAVDSPESPAGAAESKADEFAKLPAAGVEVERIDIGEEDESPAKSPVLLEHKTNAIQEKDEEEGEVQPGGTPGDDANITVEPLEEPNPPKAAASSGSSSTSGSDSDSDSGSDSSSGSGSSGSSGSESSSSSDEEDENVDIVSDDDNHKPKAKAEKRSHKSKPASARPGSERKTPDELHRDKDSEDIDIVDADDSSKLNSIVERITETIPLEVDIIPCDGDSPEEALEVKSDVPELPAPTQSQSRPREDEKREKPVEPPVSKALEQNSRERASSRAHTDKKVEAPVPHTRDTTFEAAEARSSGPEAYPRTSSGPEAHPKHSGPETHPRPSGPPAKVDGRSKVSVRKSKDQPRDNEPRKELDTGARVEADRNEPRKEFDTGARVEADRNELWKEFDTGARIEADRKEFDTGARIEADRKEFDTGARVEADRRHSDPVPGGTSKDTDFFAPYEKAVSEVRGPIRSHEQYMEYCREYREKYPVYIRLNSCLEGDRGSFERLQRDIDIAKSANDKTRLAAIYQKRFKRMSKTFLLLHDELRTLKDRCKEYARQAL</sequence>
<feature type="compositionally biased region" description="Low complexity" evidence="1">
    <location>
        <begin position="487"/>
        <end position="523"/>
    </location>
</feature>
<feature type="compositionally biased region" description="Acidic residues" evidence="1">
    <location>
        <begin position="524"/>
        <end position="536"/>
    </location>
</feature>
<dbReference type="Gramene" id="EFJ11094">
    <property type="protein sequence ID" value="EFJ11094"/>
    <property type="gene ID" value="SELMODRAFT_426594"/>
</dbReference>
<dbReference type="HOGENOM" id="CLU_321953_0_0_1"/>
<feature type="compositionally biased region" description="Basic and acidic residues" evidence="1">
    <location>
        <begin position="561"/>
        <end position="575"/>
    </location>
</feature>
<accession>D8SWW0</accession>
<feature type="region of interest" description="Disordered" evidence="1">
    <location>
        <begin position="606"/>
        <end position="773"/>
    </location>
</feature>
<feature type="region of interest" description="Disordered" evidence="1">
    <location>
        <begin position="368"/>
        <end position="589"/>
    </location>
</feature>
<dbReference type="eggNOG" id="ENOG502QSAQ">
    <property type="taxonomic scope" value="Eukaryota"/>
</dbReference>
<dbReference type="PANTHER" id="PTHR38372">
    <property type="entry name" value="DENTIN SIALOPHOSPHOPROTEIN-LIKE PROTEIN"/>
    <property type="match status" value="1"/>
</dbReference>
<feature type="compositionally biased region" description="Basic and acidic residues" evidence="1">
    <location>
        <begin position="637"/>
        <end position="648"/>
    </location>
</feature>
<dbReference type="KEGG" id="smo:SELMODRAFT_426594"/>
<dbReference type="AlphaFoldDB" id="D8SWW0"/>
<dbReference type="PROSITE" id="PS51980">
    <property type="entry name" value="OCEL"/>
    <property type="match status" value="1"/>
</dbReference>
<feature type="compositionally biased region" description="Basic and acidic residues" evidence="1">
    <location>
        <begin position="728"/>
        <end position="773"/>
    </location>
</feature>
<keyword evidence="4" id="KW-1185">Reference proteome</keyword>
<feature type="region of interest" description="Disordered" evidence="1">
    <location>
        <begin position="1"/>
        <end position="36"/>
    </location>
</feature>
<name>D8SWW0_SELML</name>
<evidence type="ECO:0000256" key="1">
    <source>
        <dbReference type="SAM" id="MobiDB-lite"/>
    </source>
</evidence>
<feature type="compositionally biased region" description="Basic and acidic residues" evidence="1">
    <location>
        <begin position="659"/>
        <end position="685"/>
    </location>
</feature>
<feature type="compositionally biased region" description="Low complexity" evidence="1">
    <location>
        <begin position="243"/>
        <end position="258"/>
    </location>
</feature>
<feature type="compositionally biased region" description="Basic and acidic residues" evidence="1">
    <location>
        <begin position="813"/>
        <end position="826"/>
    </location>
</feature>
<dbReference type="FunCoup" id="D8SWW0">
    <property type="interactions" value="1519"/>
</dbReference>
<dbReference type="STRING" id="88036.D8SWW0"/>
<protein>
    <recommendedName>
        <fullName evidence="2">OCEL domain-containing protein</fullName>
    </recommendedName>
</protein>
<dbReference type="PANTHER" id="PTHR38372:SF2">
    <property type="entry name" value="DENTIN SIALOPHOSPHOPROTEIN-LIKE PROTEIN"/>
    <property type="match status" value="1"/>
</dbReference>
<feature type="compositionally biased region" description="Basic residues" evidence="1">
    <location>
        <begin position="1"/>
        <end position="11"/>
    </location>
</feature>
<feature type="compositionally biased region" description="Basic and acidic residues" evidence="1">
    <location>
        <begin position="537"/>
        <end position="547"/>
    </location>
</feature>
<feature type="region of interest" description="Disordered" evidence="1">
    <location>
        <begin position="272"/>
        <end position="313"/>
    </location>
</feature>
<gene>
    <name evidence="3" type="ORF">SELMODRAFT_426594</name>
</gene>
<feature type="compositionally biased region" description="Basic and acidic residues" evidence="1">
    <location>
        <begin position="280"/>
        <end position="291"/>
    </location>
</feature>
<dbReference type="EMBL" id="GL377649">
    <property type="protein sequence ID" value="EFJ11094.1"/>
    <property type="molecule type" value="Genomic_DNA"/>
</dbReference>
<feature type="domain" description="OCEL" evidence="2">
    <location>
        <begin position="844"/>
        <end position="943"/>
    </location>
</feature>
<feature type="compositionally biased region" description="Basic and acidic residues" evidence="1">
    <location>
        <begin position="708"/>
        <end position="719"/>
    </location>
</feature>
<feature type="region of interest" description="Disordered" evidence="1">
    <location>
        <begin position="173"/>
        <end position="258"/>
    </location>
</feature>
<evidence type="ECO:0000313" key="3">
    <source>
        <dbReference type="EMBL" id="EFJ11094.1"/>
    </source>
</evidence>
<dbReference type="InParanoid" id="D8SWW0"/>
<evidence type="ECO:0000259" key="2">
    <source>
        <dbReference type="PROSITE" id="PS51980"/>
    </source>
</evidence>